<gene>
    <name evidence="1" type="ORF">CYR75_15365</name>
</gene>
<protein>
    <submittedName>
        <fullName evidence="1">Uncharacterized protein</fullName>
    </submittedName>
</protein>
<proteinExistence type="predicted"/>
<keyword evidence="1" id="KW-0614">Plasmid</keyword>
<geneLocation type="plasmid" evidence="2">
    <name>pcba4604-01</name>
</geneLocation>
<dbReference type="KEGG" id="paru:CYR75_15365"/>
<evidence type="ECO:0000313" key="1">
    <source>
        <dbReference type="EMBL" id="AUM75802.1"/>
    </source>
</evidence>
<dbReference type="Proteomes" id="UP000234882">
    <property type="component" value="Plasmid pCBA4604-01"/>
</dbReference>
<reference evidence="1 2" key="1">
    <citation type="submission" date="2017-12" db="EMBL/GenBank/DDBJ databases">
        <title>Genomic analysis of Paracoccus sp. CBA4604.</title>
        <authorList>
            <person name="Roh S.W."/>
            <person name="Kim J.Y."/>
            <person name="Kim J.S."/>
        </authorList>
    </citation>
    <scope>NUCLEOTIDE SEQUENCE [LARGE SCALE GENOMIC DNA]</scope>
    <source>
        <strain evidence="1 2">CBA4604</strain>
        <plasmid evidence="2">pcba4604-01</plasmid>
    </source>
</reference>
<organism evidence="1 2">
    <name type="scientific">Paracoccus jeotgali</name>
    <dbReference type="NCBI Taxonomy" id="2065379"/>
    <lineage>
        <taxon>Bacteria</taxon>
        <taxon>Pseudomonadati</taxon>
        <taxon>Pseudomonadota</taxon>
        <taxon>Alphaproteobacteria</taxon>
        <taxon>Rhodobacterales</taxon>
        <taxon>Paracoccaceae</taxon>
        <taxon>Paracoccus</taxon>
    </lineage>
</organism>
<dbReference type="EMBL" id="CP025584">
    <property type="protein sequence ID" value="AUM75802.1"/>
    <property type="molecule type" value="Genomic_DNA"/>
</dbReference>
<name>A0A2K9MJY8_9RHOB</name>
<keyword evidence="2" id="KW-1185">Reference proteome</keyword>
<accession>A0A2K9MJY8</accession>
<sequence>MQVGVTEVLPLAKTPITCAFSQMLAALTTHLVAERSFGTRDLSAAERALWLQEAALVRSQLLDLLIEIQETAQASPLDRPLVRMAGVVEWLVRSDEPDEFIRRFSALPGYAPFLSIPGADMASAAITALMRRAERGLEMLADLPRYRGAPACAQRHLAGSGPVQAADQVLAPLQAA</sequence>
<evidence type="ECO:0000313" key="2">
    <source>
        <dbReference type="Proteomes" id="UP000234882"/>
    </source>
</evidence>
<dbReference type="AlphaFoldDB" id="A0A2K9MJY8"/>